<proteinExistence type="predicted"/>
<evidence type="ECO:0000256" key="1">
    <source>
        <dbReference type="SAM" id="MobiDB-lite"/>
    </source>
</evidence>
<dbReference type="Proteomes" id="UP001358417">
    <property type="component" value="Unassembled WGS sequence"/>
</dbReference>
<dbReference type="AlphaFoldDB" id="A0AAV9MWT8"/>
<gene>
    <name evidence="2" type="ORF">LTR84_008506</name>
</gene>
<evidence type="ECO:0000313" key="2">
    <source>
        <dbReference type="EMBL" id="KAK5046049.1"/>
    </source>
</evidence>
<sequence>MPELRLKLQDMTDKLKSKISSRFLPKSTYSAPSVGTGANMSDSSSASHRSNPRASSSQPRGSSGTPRYAHGPPMIFREGSKANAVTRASEAARDELLKHGIEVRDFQVEADARKYAEMAARAGDDAGAWSTGFRDASAGGRLAEVKTP</sequence>
<organism evidence="2 3">
    <name type="scientific">Exophiala bonariae</name>
    <dbReference type="NCBI Taxonomy" id="1690606"/>
    <lineage>
        <taxon>Eukaryota</taxon>
        <taxon>Fungi</taxon>
        <taxon>Dikarya</taxon>
        <taxon>Ascomycota</taxon>
        <taxon>Pezizomycotina</taxon>
        <taxon>Eurotiomycetes</taxon>
        <taxon>Chaetothyriomycetidae</taxon>
        <taxon>Chaetothyriales</taxon>
        <taxon>Herpotrichiellaceae</taxon>
        <taxon>Exophiala</taxon>
    </lineage>
</organism>
<dbReference type="RefSeq" id="XP_064701648.1">
    <property type="nucleotide sequence ID" value="XM_064852051.1"/>
</dbReference>
<keyword evidence="3" id="KW-1185">Reference proteome</keyword>
<accession>A0AAV9MWT8</accession>
<evidence type="ECO:0000313" key="3">
    <source>
        <dbReference type="Proteomes" id="UP001358417"/>
    </source>
</evidence>
<feature type="region of interest" description="Disordered" evidence="1">
    <location>
        <begin position="16"/>
        <end position="82"/>
    </location>
</feature>
<dbReference type="GeneID" id="89976669"/>
<name>A0AAV9MWT8_9EURO</name>
<reference evidence="2 3" key="1">
    <citation type="submission" date="2023-08" db="EMBL/GenBank/DDBJ databases">
        <title>Black Yeasts Isolated from many extreme environments.</title>
        <authorList>
            <person name="Coleine C."/>
            <person name="Stajich J.E."/>
            <person name="Selbmann L."/>
        </authorList>
    </citation>
    <scope>NUCLEOTIDE SEQUENCE [LARGE SCALE GENOMIC DNA]</scope>
    <source>
        <strain evidence="2 3">CCFEE 5792</strain>
    </source>
</reference>
<comment type="caution">
    <text evidence="2">The sequence shown here is derived from an EMBL/GenBank/DDBJ whole genome shotgun (WGS) entry which is preliminary data.</text>
</comment>
<dbReference type="EMBL" id="JAVRRD010000032">
    <property type="protein sequence ID" value="KAK5046049.1"/>
    <property type="molecule type" value="Genomic_DNA"/>
</dbReference>
<protein>
    <submittedName>
        <fullName evidence="2">Uncharacterized protein</fullName>
    </submittedName>
</protein>
<feature type="compositionally biased region" description="Polar residues" evidence="1">
    <location>
        <begin position="27"/>
        <end position="65"/>
    </location>
</feature>
<feature type="region of interest" description="Disordered" evidence="1">
    <location>
        <begin position="126"/>
        <end position="148"/>
    </location>
</feature>